<accession>A0A073CWY6</accession>
<reference evidence="1 2" key="1">
    <citation type="journal article" date="2014" name="Appl. Environ. Microbiol.">
        <title>Elucidation of insertion elements encoded on plasmids and in vitro construction of shuttle vectors from the toxic cyanobacterium Planktothrix.</title>
        <authorList>
            <person name="Christiansen G."/>
            <person name="Goesmann A."/>
            <person name="Kurmayer R."/>
        </authorList>
    </citation>
    <scope>NUCLEOTIDE SEQUENCE [LARGE SCALE GENOMIC DNA]</scope>
    <source>
        <strain evidence="1 2">NIVA-CYA 126/8</strain>
    </source>
</reference>
<dbReference type="PATRIC" id="fig|388467.6.peg.3766"/>
<dbReference type="Pfam" id="PF07466">
    <property type="entry name" value="DUF1517"/>
    <property type="match status" value="1"/>
</dbReference>
<evidence type="ECO:0008006" key="3">
    <source>
        <dbReference type="Google" id="ProtNLM"/>
    </source>
</evidence>
<gene>
    <name evidence="1" type="ORF">A19Y_3821</name>
</gene>
<dbReference type="Proteomes" id="UP000027395">
    <property type="component" value="Chromosome"/>
</dbReference>
<dbReference type="eggNOG" id="COG4371">
    <property type="taxonomic scope" value="Bacteria"/>
</dbReference>
<dbReference type="HOGENOM" id="CLU_1364305_0_0_3"/>
<name>A0A073CWY6_PLAA1</name>
<dbReference type="RefSeq" id="WP_042155988.1">
    <property type="nucleotide sequence ID" value="NZ_CM002803.1"/>
</dbReference>
<dbReference type="AlphaFoldDB" id="A0A073CWY6"/>
<organism evidence="1 2">
    <name type="scientific">Planktothrix agardhii (strain NIVA-CYA 126/8)</name>
    <dbReference type="NCBI Taxonomy" id="388467"/>
    <lineage>
        <taxon>Bacteria</taxon>
        <taxon>Bacillati</taxon>
        <taxon>Cyanobacteriota</taxon>
        <taxon>Cyanophyceae</taxon>
        <taxon>Oscillatoriophycideae</taxon>
        <taxon>Oscillatoriales</taxon>
        <taxon>Microcoleaceae</taxon>
        <taxon>Planktothrix</taxon>
    </lineage>
</organism>
<sequence>MAALGDRFNRMMGKTRFVVSRLFLHLGGDQVAPLLGVLNRAARNTIDAEGDLQVTGEALVEVCESLLQYDTYWLSGSNEGDVVWSEGEAADYFNELFTDSGQRYLSQPDLSQPLDESQYLSIPITHNLIVMITIVSEGEVPDLETDLASLEAMNNGLKAIINLHYQHRLRGIQVHFSPAVLGDELTSDQLLENFPELIPL</sequence>
<keyword evidence="2" id="KW-1185">Reference proteome</keyword>
<dbReference type="InterPro" id="IPR010903">
    <property type="entry name" value="DUF1517"/>
</dbReference>
<proteinExistence type="predicted"/>
<evidence type="ECO:0000313" key="1">
    <source>
        <dbReference type="EMBL" id="KEI68555.1"/>
    </source>
</evidence>
<dbReference type="EMBL" id="CM002803">
    <property type="protein sequence ID" value="KEI68555.1"/>
    <property type="molecule type" value="Genomic_DNA"/>
</dbReference>
<evidence type="ECO:0000313" key="2">
    <source>
        <dbReference type="Proteomes" id="UP000027395"/>
    </source>
</evidence>
<protein>
    <recommendedName>
        <fullName evidence="3">DUF1517 domain-containing protein</fullName>
    </recommendedName>
</protein>
<dbReference type="STRING" id="388467.A19Y_3821"/>